<evidence type="ECO:0000313" key="1">
    <source>
        <dbReference type="EnsemblPlants" id="TuG1812G0200003589.01.T01"/>
    </source>
</evidence>
<dbReference type="EnsemblPlants" id="TuG1812G0200003589.01.T01">
    <property type="protein sequence ID" value="TuG1812G0200003589.01.T01"/>
    <property type="gene ID" value="TuG1812G0200003589.01"/>
</dbReference>
<evidence type="ECO:0000313" key="2">
    <source>
        <dbReference type="Proteomes" id="UP000015106"/>
    </source>
</evidence>
<protein>
    <submittedName>
        <fullName evidence="1">Uncharacterized protein</fullName>
    </submittedName>
</protein>
<reference evidence="1" key="2">
    <citation type="submission" date="2018-03" db="EMBL/GenBank/DDBJ databases">
        <title>The Triticum urartu genome reveals the dynamic nature of wheat genome evolution.</title>
        <authorList>
            <person name="Ling H."/>
            <person name="Ma B."/>
            <person name="Shi X."/>
            <person name="Liu H."/>
            <person name="Dong L."/>
            <person name="Sun H."/>
            <person name="Cao Y."/>
            <person name="Gao Q."/>
            <person name="Zheng S."/>
            <person name="Li Y."/>
            <person name="Yu Y."/>
            <person name="Du H."/>
            <person name="Qi M."/>
            <person name="Li Y."/>
            <person name="Yu H."/>
            <person name="Cui Y."/>
            <person name="Wang N."/>
            <person name="Chen C."/>
            <person name="Wu H."/>
            <person name="Zhao Y."/>
            <person name="Zhang J."/>
            <person name="Li Y."/>
            <person name="Zhou W."/>
            <person name="Zhang B."/>
            <person name="Hu W."/>
            <person name="Eijk M."/>
            <person name="Tang J."/>
            <person name="Witsenboer H."/>
            <person name="Zhao S."/>
            <person name="Li Z."/>
            <person name="Zhang A."/>
            <person name="Wang D."/>
            <person name="Liang C."/>
        </authorList>
    </citation>
    <scope>NUCLEOTIDE SEQUENCE [LARGE SCALE GENOMIC DNA]</scope>
    <source>
        <strain evidence="1">cv. G1812</strain>
    </source>
</reference>
<dbReference type="Proteomes" id="UP000015106">
    <property type="component" value="Chromosome 2"/>
</dbReference>
<reference evidence="2" key="1">
    <citation type="journal article" date="2013" name="Nature">
        <title>Draft genome of the wheat A-genome progenitor Triticum urartu.</title>
        <authorList>
            <person name="Ling H.Q."/>
            <person name="Zhao S."/>
            <person name="Liu D."/>
            <person name="Wang J."/>
            <person name="Sun H."/>
            <person name="Zhang C."/>
            <person name="Fan H."/>
            <person name="Li D."/>
            <person name="Dong L."/>
            <person name="Tao Y."/>
            <person name="Gao C."/>
            <person name="Wu H."/>
            <person name="Li Y."/>
            <person name="Cui Y."/>
            <person name="Guo X."/>
            <person name="Zheng S."/>
            <person name="Wang B."/>
            <person name="Yu K."/>
            <person name="Liang Q."/>
            <person name="Yang W."/>
            <person name="Lou X."/>
            <person name="Chen J."/>
            <person name="Feng M."/>
            <person name="Jian J."/>
            <person name="Zhang X."/>
            <person name="Luo G."/>
            <person name="Jiang Y."/>
            <person name="Liu J."/>
            <person name="Wang Z."/>
            <person name="Sha Y."/>
            <person name="Zhang B."/>
            <person name="Wu H."/>
            <person name="Tang D."/>
            <person name="Shen Q."/>
            <person name="Xue P."/>
            <person name="Zou S."/>
            <person name="Wang X."/>
            <person name="Liu X."/>
            <person name="Wang F."/>
            <person name="Yang Y."/>
            <person name="An X."/>
            <person name="Dong Z."/>
            <person name="Zhang K."/>
            <person name="Zhang X."/>
            <person name="Luo M.C."/>
            <person name="Dvorak J."/>
            <person name="Tong Y."/>
            <person name="Wang J."/>
            <person name="Yang H."/>
            <person name="Li Z."/>
            <person name="Wang D."/>
            <person name="Zhang A."/>
            <person name="Wang J."/>
        </authorList>
    </citation>
    <scope>NUCLEOTIDE SEQUENCE</scope>
    <source>
        <strain evidence="2">cv. G1812</strain>
    </source>
</reference>
<organism evidence="1 2">
    <name type="scientific">Triticum urartu</name>
    <name type="common">Red wild einkorn</name>
    <name type="synonym">Crithodium urartu</name>
    <dbReference type="NCBI Taxonomy" id="4572"/>
    <lineage>
        <taxon>Eukaryota</taxon>
        <taxon>Viridiplantae</taxon>
        <taxon>Streptophyta</taxon>
        <taxon>Embryophyta</taxon>
        <taxon>Tracheophyta</taxon>
        <taxon>Spermatophyta</taxon>
        <taxon>Magnoliopsida</taxon>
        <taxon>Liliopsida</taxon>
        <taxon>Poales</taxon>
        <taxon>Poaceae</taxon>
        <taxon>BOP clade</taxon>
        <taxon>Pooideae</taxon>
        <taxon>Triticodae</taxon>
        <taxon>Triticeae</taxon>
        <taxon>Triticinae</taxon>
        <taxon>Triticum</taxon>
    </lineage>
</organism>
<name>A0A8R7TJ35_TRIUA</name>
<proteinExistence type="predicted"/>
<reference evidence="1" key="3">
    <citation type="submission" date="2022-06" db="UniProtKB">
        <authorList>
            <consortium name="EnsemblPlants"/>
        </authorList>
    </citation>
    <scope>IDENTIFICATION</scope>
</reference>
<keyword evidence="2" id="KW-1185">Reference proteome</keyword>
<dbReference type="Gramene" id="TuG1812G0200003589.01.T01">
    <property type="protein sequence ID" value="TuG1812G0200003589.01.T01"/>
    <property type="gene ID" value="TuG1812G0200003589.01"/>
</dbReference>
<accession>A0A8R7TJ35</accession>
<sequence>MTPARSSDLHGDLRRPNSPHMHVIPVYWRRSMIQRCWATFPPPTSAVPPSRPCSVSSSLWEARVRQLQAVNTGCAKTSTPSGGEFDPEQ</sequence>
<dbReference type="AlphaFoldDB" id="A0A8R7TJ35"/>